<dbReference type="PROSITE" id="PS51285">
    <property type="entry name" value="AGC_KINASE_CTER"/>
    <property type="match status" value="1"/>
</dbReference>
<dbReference type="EC" id="2.7.11.11" evidence="10"/>
<dbReference type="PROSITE" id="PS50011">
    <property type="entry name" value="PROTEIN_KINASE_DOM"/>
    <property type="match status" value="1"/>
</dbReference>
<sequence>MIQFLKNLQLNKKKDSGDRAIAKRKNKMKYEDFNFIRTLGTGSFGRVILATYKNEDFPPVAIKRFEKSKIIRQKQVDHVFSERKILNYINHPFCVNLYGSFKDESYLYLVLEFVIGGEFFTFLRRNKRFPNDVGCFYAAQIVLIFEYLQSLNIVYRDLKPENLLLDKDGFIKMTDFGFAKVVDTRTYTLCGTPEYIAPEILLNIGHGKAADWWTLGIFIYEILVGCPPFYANEPLLIYQKILEGIIYFPKFLDNSCKHLMKKLLSHDLTKRYGNLKKGAQNVKEHPWFCNIDWPNLLNKKVEVPYKPKYKNVFDSSNFERVQEDLTVADKITNENDPFFDW</sequence>
<dbReference type="SMART" id="SM00220">
    <property type="entry name" value="S_TKc"/>
    <property type="match status" value="1"/>
</dbReference>
<evidence type="ECO:0000256" key="5">
    <source>
        <dbReference type="ARBA" id="ARBA00022840"/>
    </source>
</evidence>
<evidence type="ECO:0000256" key="4">
    <source>
        <dbReference type="ARBA" id="ARBA00022777"/>
    </source>
</evidence>
<reference evidence="12 13" key="1">
    <citation type="submission" date="2016-06" db="EMBL/GenBank/DDBJ databases">
        <authorList>
            <consortium name="Pathogen Informatics"/>
        </authorList>
    </citation>
    <scope>NUCLEOTIDE SEQUENCE [LARGE SCALE GENOMIC DNA]</scope>
    <source>
        <strain evidence="10">PmlGA01</strain>
    </source>
</reference>
<evidence type="ECO:0000313" key="12">
    <source>
        <dbReference type="Proteomes" id="UP000219799"/>
    </source>
</evidence>
<dbReference type="CDD" id="cd05580">
    <property type="entry name" value="STKc_PKA_like"/>
    <property type="match status" value="1"/>
</dbReference>
<dbReference type="GO" id="GO:0005952">
    <property type="term" value="C:cAMP-dependent protein kinase complex"/>
    <property type="evidence" value="ECO:0007669"/>
    <property type="project" value="TreeGrafter"/>
</dbReference>
<dbReference type="FunFam" id="3.30.200.20:FF:000042">
    <property type="entry name" value="Aurora kinase A"/>
    <property type="match status" value="1"/>
</dbReference>
<evidence type="ECO:0000256" key="2">
    <source>
        <dbReference type="ARBA" id="ARBA00022679"/>
    </source>
</evidence>
<evidence type="ECO:0000313" key="10">
    <source>
        <dbReference type="EMBL" id="SBT71128.1"/>
    </source>
</evidence>
<dbReference type="RefSeq" id="XP_028860934.1">
    <property type="nucleotide sequence ID" value="XM_029004224.1"/>
</dbReference>
<feature type="binding site" evidence="6">
    <location>
        <position position="63"/>
    </location>
    <ligand>
        <name>ATP</name>
        <dbReference type="ChEBI" id="CHEBI:30616"/>
    </ligand>
</feature>
<dbReference type="InterPro" id="IPR011009">
    <property type="entry name" value="Kinase-like_dom_sf"/>
</dbReference>
<keyword evidence="13" id="KW-1185">Reference proteome</keyword>
<dbReference type="Gene3D" id="3.30.200.20">
    <property type="entry name" value="Phosphorylase Kinase, domain 1"/>
    <property type="match status" value="1"/>
</dbReference>
<dbReference type="Pfam" id="PF00069">
    <property type="entry name" value="Pkinase"/>
    <property type="match status" value="1"/>
</dbReference>
<dbReference type="PANTHER" id="PTHR24353">
    <property type="entry name" value="CYCLIC NUCLEOTIDE-DEPENDENT PROTEIN KINASE"/>
    <property type="match status" value="1"/>
</dbReference>
<dbReference type="OrthoDB" id="63267at2759"/>
<dbReference type="OMA" id="NDPFFDW"/>
<dbReference type="Proteomes" id="UP000219813">
    <property type="component" value="Chromosome 7"/>
</dbReference>
<dbReference type="AlphaFoldDB" id="A0A1C3KC67"/>
<protein>
    <submittedName>
        <fullName evidence="10">cAMP-dependent protein kinase catalytic subunit, putative</fullName>
        <ecNumber evidence="10">2.7.11.11</ecNumber>
    </submittedName>
</protein>
<keyword evidence="3 6" id="KW-0547">Nucleotide-binding</keyword>
<evidence type="ECO:0000256" key="1">
    <source>
        <dbReference type="ARBA" id="ARBA00022527"/>
    </source>
</evidence>
<dbReference type="SUPFAM" id="SSF56112">
    <property type="entry name" value="Protein kinase-like (PK-like)"/>
    <property type="match status" value="1"/>
</dbReference>
<keyword evidence="4 10" id="KW-0418">Kinase</keyword>
<accession>A0A1D3JN86</accession>
<dbReference type="InterPro" id="IPR000961">
    <property type="entry name" value="AGC-kinase_C"/>
</dbReference>
<dbReference type="Gene3D" id="1.10.510.10">
    <property type="entry name" value="Transferase(Phosphotransferase) domain 1"/>
    <property type="match status" value="1"/>
</dbReference>
<dbReference type="EMBL" id="LT594628">
    <property type="protein sequence ID" value="SBT88003.1"/>
    <property type="molecule type" value="Genomic_DNA"/>
</dbReference>
<dbReference type="GeneID" id="39868028"/>
<dbReference type="GO" id="GO:0005524">
    <property type="term" value="F:ATP binding"/>
    <property type="evidence" value="ECO:0007669"/>
    <property type="project" value="UniProtKB-UniRule"/>
</dbReference>
<dbReference type="InterPro" id="IPR008271">
    <property type="entry name" value="Ser/Thr_kinase_AS"/>
</dbReference>
<feature type="domain" description="AGC-kinase C-terminal" evidence="9">
    <location>
        <begin position="289"/>
        <end position="341"/>
    </location>
</feature>
<dbReference type="InterPro" id="IPR000719">
    <property type="entry name" value="Prot_kinase_dom"/>
</dbReference>
<name>A0A1C3KC67_PLAMA</name>
<keyword evidence="2 10" id="KW-0808">Transferase</keyword>
<dbReference type="GO" id="GO:0004691">
    <property type="term" value="F:cAMP-dependent protein kinase activity"/>
    <property type="evidence" value="ECO:0007669"/>
    <property type="project" value="UniProtKB-EC"/>
</dbReference>
<accession>A0A1C3KC67</accession>
<dbReference type="PROSITE" id="PS00107">
    <property type="entry name" value="PROTEIN_KINASE_ATP"/>
    <property type="match status" value="1"/>
</dbReference>
<keyword evidence="1 7" id="KW-0723">Serine/threonine-protein kinase</keyword>
<dbReference type="EMBL" id="LT594495">
    <property type="protein sequence ID" value="SBT71128.1"/>
    <property type="molecule type" value="Genomic_DNA"/>
</dbReference>
<dbReference type="InterPro" id="IPR017441">
    <property type="entry name" value="Protein_kinase_ATP_BS"/>
</dbReference>
<comment type="similarity">
    <text evidence="7">Belongs to the protein kinase superfamily.</text>
</comment>
<dbReference type="PROSITE" id="PS00108">
    <property type="entry name" value="PROTEIN_KINASE_ST"/>
    <property type="match status" value="1"/>
</dbReference>
<evidence type="ECO:0000256" key="6">
    <source>
        <dbReference type="PROSITE-ProRule" id="PRU10141"/>
    </source>
</evidence>
<dbReference type="FunFam" id="1.10.510.10:FF:000005">
    <property type="entry name" value="cAMP-dependent protein kinase catalytic subunit alpha"/>
    <property type="match status" value="1"/>
</dbReference>
<dbReference type="Proteomes" id="UP000219799">
    <property type="component" value="Chromosome 7"/>
</dbReference>
<evidence type="ECO:0000313" key="11">
    <source>
        <dbReference type="EMBL" id="SBT88003.1"/>
    </source>
</evidence>
<gene>
    <name evidence="10" type="primary">PKAc</name>
    <name evidence="10" type="ORF">PMLGA01_070037500</name>
    <name evidence="11" type="ORF">PMUG01_07046600</name>
</gene>
<evidence type="ECO:0000313" key="13">
    <source>
        <dbReference type="Proteomes" id="UP000219813"/>
    </source>
</evidence>
<evidence type="ECO:0000256" key="7">
    <source>
        <dbReference type="RuleBase" id="RU000304"/>
    </source>
</evidence>
<organism evidence="10 12">
    <name type="scientific">Plasmodium malariae</name>
    <dbReference type="NCBI Taxonomy" id="5858"/>
    <lineage>
        <taxon>Eukaryota</taxon>
        <taxon>Sar</taxon>
        <taxon>Alveolata</taxon>
        <taxon>Apicomplexa</taxon>
        <taxon>Aconoidasida</taxon>
        <taxon>Haemosporida</taxon>
        <taxon>Plasmodiidae</taxon>
        <taxon>Plasmodium</taxon>
        <taxon>Plasmodium (Plasmodium)</taxon>
    </lineage>
</organism>
<dbReference type="VEuPathDB" id="PlasmoDB:PmUG01_07046600"/>
<feature type="domain" description="Protein kinase" evidence="8">
    <location>
        <begin position="33"/>
        <end position="288"/>
    </location>
</feature>
<proteinExistence type="inferred from homology"/>
<evidence type="ECO:0000256" key="3">
    <source>
        <dbReference type="ARBA" id="ARBA00022741"/>
    </source>
</evidence>
<dbReference type="PANTHER" id="PTHR24353:SF37">
    <property type="entry name" value="CAMP-DEPENDENT PROTEIN KINASE CATALYTIC SUBUNIT PRKX"/>
    <property type="match status" value="1"/>
</dbReference>
<dbReference type="KEGG" id="pmal:PMUG01_07046600"/>
<dbReference type="GO" id="GO:0009653">
    <property type="term" value="P:anatomical structure morphogenesis"/>
    <property type="evidence" value="ECO:0007669"/>
    <property type="project" value="UniProtKB-ARBA"/>
</dbReference>
<evidence type="ECO:0000259" key="9">
    <source>
        <dbReference type="PROSITE" id="PS51285"/>
    </source>
</evidence>
<keyword evidence="5 6" id="KW-0067">ATP-binding</keyword>
<evidence type="ECO:0000259" key="8">
    <source>
        <dbReference type="PROSITE" id="PS50011"/>
    </source>
</evidence>